<keyword evidence="3" id="KW-1185">Reference proteome</keyword>
<gene>
    <name evidence="2" type="ORF">M6B38_359060</name>
</gene>
<reference evidence="2" key="1">
    <citation type="journal article" date="2023" name="GigaByte">
        <title>Genome assembly of the bearded iris, Iris pallida Lam.</title>
        <authorList>
            <person name="Bruccoleri R.E."/>
            <person name="Oakeley E.J."/>
            <person name="Faust A.M.E."/>
            <person name="Altorfer M."/>
            <person name="Dessus-Babus S."/>
            <person name="Burckhardt D."/>
            <person name="Oertli M."/>
            <person name="Naumann U."/>
            <person name="Petersen F."/>
            <person name="Wong J."/>
        </authorList>
    </citation>
    <scope>NUCLEOTIDE SEQUENCE</scope>
    <source>
        <strain evidence="2">GSM-AAB239-AS_SAM_17_03QT</strain>
    </source>
</reference>
<sequence>MSQFHWTYSYAIPYFTMTKATKPLFCGRTLPSGVISPQSFHEIPPSICNISFGTASKSSSSSSSNSSSSVCKQSANHLTAATLFKFIHHLNPLHVTSTLQSTPLMSHKQQQQQRGTKSLCQRSNEATPKVTRLSSMLLSRLTLGRRRPTNKRSAEVPILTSEERLLVGERVVESTSTTSKYVVKPDRGHAVDILADEFIHRFKERIRVSEPEIREEVSK</sequence>
<protein>
    <submittedName>
        <fullName evidence="2">Uncharacterized protein</fullName>
    </submittedName>
</protein>
<evidence type="ECO:0000313" key="3">
    <source>
        <dbReference type="Proteomes" id="UP001140949"/>
    </source>
</evidence>
<evidence type="ECO:0000313" key="2">
    <source>
        <dbReference type="EMBL" id="KAJ6828944.1"/>
    </source>
</evidence>
<reference evidence="2" key="2">
    <citation type="submission" date="2023-04" db="EMBL/GenBank/DDBJ databases">
        <authorList>
            <person name="Bruccoleri R.E."/>
            <person name="Oakeley E.J."/>
            <person name="Faust A.-M."/>
            <person name="Dessus-Babus S."/>
            <person name="Altorfer M."/>
            <person name="Burckhardt D."/>
            <person name="Oertli M."/>
            <person name="Naumann U."/>
            <person name="Petersen F."/>
            <person name="Wong J."/>
        </authorList>
    </citation>
    <scope>NUCLEOTIDE SEQUENCE</scope>
    <source>
        <strain evidence="2">GSM-AAB239-AS_SAM_17_03QT</strain>
        <tissue evidence="2">Leaf</tissue>
    </source>
</reference>
<accession>A0AAX6GJT1</accession>
<feature type="region of interest" description="Disordered" evidence="1">
    <location>
        <begin position="101"/>
        <end position="126"/>
    </location>
</feature>
<dbReference type="Proteomes" id="UP001140949">
    <property type="component" value="Unassembled WGS sequence"/>
</dbReference>
<comment type="caution">
    <text evidence="2">The sequence shown here is derived from an EMBL/GenBank/DDBJ whole genome shotgun (WGS) entry which is preliminary data.</text>
</comment>
<evidence type="ECO:0000256" key="1">
    <source>
        <dbReference type="SAM" id="MobiDB-lite"/>
    </source>
</evidence>
<organism evidence="2 3">
    <name type="scientific">Iris pallida</name>
    <name type="common">Sweet iris</name>
    <dbReference type="NCBI Taxonomy" id="29817"/>
    <lineage>
        <taxon>Eukaryota</taxon>
        <taxon>Viridiplantae</taxon>
        <taxon>Streptophyta</taxon>
        <taxon>Embryophyta</taxon>
        <taxon>Tracheophyta</taxon>
        <taxon>Spermatophyta</taxon>
        <taxon>Magnoliopsida</taxon>
        <taxon>Liliopsida</taxon>
        <taxon>Asparagales</taxon>
        <taxon>Iridaceae</taxon>
        <taxon>Iridoideae</taxon>
        <taxon>Irideae</taxon>
        <taxon>Iris</taxon>
    </lineage>
</organism>
<dbReference type="EMBL" id="JANAVB010018993">
    <property type="protein sequence ID" value="KAJ6828944.1"/>
    <property type="molecule type" value="Genomic_DNA"/>
</dbReference>
<proteinExistence type="predicted"/>
<name>A0AAX6GJT1_IRIPA</name>
<dbReference type="AlphaFoldDB" id="A0AAX6GJT1"/>